<accession>A0A9P5TI61</accession>
<evidence type="ECO:0000256" key="1">
    <source>
        <dbReference type="ARBA" id="ARBA00022737"/>
    </source>
</evidence>
<name>A0A9P5TI61_GYMJU</name>
<evidence type="ECO:0000313" key="4">
    <source>
        <dbReference type="Proteomes" id="UP000724874"/>
    </source>
</evidence>
<proteinExistence type="predicted"/>
<dbReference type="PANTHER" id="PTHR10039">
    <property type="entry name" value="AMELOGENIN"/>
    <property type="match status" value="1"/>
</dbReference>
<comment type="caution">
    <text evidence="3">The sequence shown here is derived from an EMBL/GenBank/DDBJ whole genome shotgun (WGS) entry which is preliminary data.</text>
</comment>
<reference evidence="3" key="1">
    <citation type="submission" date="2020-11" db="EMBL/GenBank/DDBJ databases">
        <authorList>
            <consortium name="DOE Joint Genome Institute"/>
            <person name="Ahrendt S."/>
            <person name="Riley R."/>
            <person name="Andreopoulos W."/>
            <person name="LaButti K."/>
            <person name="Pangilinan J."/>
            <person name="Ruiz-duenas F.J."/>
            <person name="Barrasa J.M."/>
            <person name="Sanchez-Garcia M."/>
            <person name="Camarero S."/>
            <person name="Miyauchi S."/>
            <person name="Serrano A."/>
            <person name="Linde D."/>
            <person name="Babiker R."/>
            <person name="Drula E."/>
            <person name="Ayuso-Fernandez I."/>
            <person name="Pacheco R."/>
            <person name="Padilla G."/>
            <person name="Ferreira P."/>
            <person name="Barriuso J."/>
            <person name="Kellner H."/>
            <person name="Castanera R."/>
            <person name="Alfaro M."/>
            <person name="Ramirez L."/>
            <person name="Pisabarro A.G."/>
            <person name="Kuo A."/>
            <person name="Tritt A."/>
            <person name="Lipzen A."/>
            <person name="He G."/>
            <person name="Yan M."/>
            <person name="Ng V."/>
            <person name="Cullen D."/>
            <person name="Martin F."/>
            <person name="Rosso M.-N."/>
            <person name="Henrissat B."/>
            <person name="Hibbett D."/>
            <person name="Martinez A.T."/>
            <person name="Grigoriev I.V."/>
        </authorList>
    </citation>
    <scope>NUCLEOTIDE SEQUENCE</scope>
    <source>
        <strain evidence="3">AH 44721</strain>
    </source>
</reference>
<feature type="domain" description="Nephrocystin 3-like N-terminal" evidence="2">
    <location>
        <begin position="126"/>
        <end position="281"/>
    </location>
</feature>
<evidence type="ECO:0000313" key="3">
    <source>
        <dbReference type="EMBL" id="KAF8883653.1"/>
    </source>
</evidence>
<dbReference type="PANTHER" id="PTHR10039:SF14">
    <property type="entry name" value="NACHT DOMAIN-CONTAINING PROTEIN"/>
    <property type="match status" value="1"/>
</dbReference>
<evidence type="ECO:0000259" key="2">
    <source>
        <dbReference type="Pfam" id="PF24883"/>
    </source>
</evidence>
<dbReference type="Gene3D" id="3.40.50.300">
    <property type="entry name" value="P-loop containing nucleotide triphosphate hydrolases"/>
    <property type="match status" value="1"/>
</dbReference>
<dbReference type="SUPFAM" id="SSF52540">
    <property type="entry name" value="P-loop containing nucleoside triphosphate hydrolases"/>
    <property type="match status" value="1"/>
</dbReference>
<dbReference type="InterPro" id="IPR027417">
    <property type="entry name" value="P-loop_NTPase"/>
</dbReference>
<keyword evidence="1" id="KW-0677">Repeat</keyword>
<dbReference type="InterPro" id="IPR056884">
    <property type="entry name" value="NPHP3-like_N"/>
</dbReference>
<keyword evidence="4" id="KW-1185">Reference proteome</keyword>
<sequence>MTTSLALPEDKRQRSSTHVAVCPGYRDNSWLIPSAPSYFHPLAMDDNTKSPSTSMFGSNLMITGGTFVQQIQGISETGFLTLKNAVAPGAFHNSGDRFDPPKCYPNTRVAIMKKIIDWAMGQDPNKRDALIMWLHGAAGAGKSAIAQSIAEMCYAEGTLLASFFFGRSDSNRNTPKALFSTIAYQIGLMFPQARQKLNQIMDHDSLMPTRSLETQFFALVVQPMWEVLNSSPSSEDGSALFIIIDGLDECLDVVFQRKILDVIISGVKTYHLPVKFLIASRPEQEISTRFGAADTHAILTRLFLDDGYQSVADIELFFREKFKSIAQSHPFKRYIPRPWPKDDVIQELVHRSSGQFIYAATVVKYLESNRHKPHQRLEVIMEAHPAKDQPFAELDALYSQIFSSVQDIDLVLLILAFMMALNDPFFRFGPFYDPDDYDLFLFLDPGDIRVQLSGLTSVIDISKGHFRHASLPDFLLDKSRSAPFFINMTQYRTELVRKSLQHISGRLFLIYCTGPVVRQPNF</sequence>
<dbReference type="Pfam" id="PF24883">
    <property type="entry name" value="NPHP3_N"/>
    <property type="match status" value="1"/>
</dbReference>
<dbReference type="OrthoDB" id="4760524at2759"/>
<dbReference type="AlphaFoldDB" id="A0A9P5TI61"/>
<dbReference type="EMBL" id="JADNYJ010000114">
    <property type="protein sequence ID" value="KAF8883653.1"/>
    <property type="molecule type" value="Genomic_DNA"/>
</dbReference>
<organism evidence="3 4">
    <name type="scientific">Gymnopilus junonius</name>
    <name type="common">Spectacular rustgill mushroom</name>
    <name type="synonym">Gymnopilus spectabilis subsp. junonius</name>
    <dbReference type="NCBI Taxonomy" id="109634"/>
    <lineage>
        <taxon>Eukaryota</taxon>
        <taxon>Fungi</taxon>
        <taxon>Dikarya</taxon>
        <taxon>Basidiomycota</taxon>
        <taxon>Agaricomycotina</taxon>
        <taxon>Agaricomycetes</taxon>
        <taxon>Agaricomycetidae</taxon>
        <taxon>Agaricales</taxon>
        <taxon>Agaricineae</taxon>
        <taxon>Hymenogastraceae</taxon>
        <taxon>Gymnopilus</taxon>
    </lineage>
</organism>
<gene>
    <name evidence="3" type="ORF">CPB84DRAFT_186917</name>
</gene>
<dbReference type="Proteomes" id="UP000724874">
    <property type="component" value="Unassembled WGS sequence"/>
</dbReference>
<protein>
    <recommendedName>
        <fullName evidence="2">Nephrocystin 3-like N-terminal domain-containing protein</fullName>
    </recommendedName>
</protein>